<dbReference type="InterPro" id="IPR047939">
    <property type="entry name" value="BREX_1_PglX"/>
</dbReference>
<comment type="catalytic activity">
    <reaction evidence="5">
        <text>a 2'-deoxyadenosine in DNA + S-adenosyl-L-methionine = an N(6)-methyl-2'-deoxyadenosine in DNA + S-adenosyl-L-homocysteine + H(+)</text>
        <dbReference type="Rhea" id="RHEA:15197"/>
        <dbReference type="Rhea" id="RHEA-COMP:12418"/>
        <dbReference type="Rhea" id="RHEA-COMP:12419"/>
        <dbReference type="ChEBI" id="CHEBI:15378"/>
        <dbReference type="ChEBI" id="CHEBI:57856"/>
        <dbReference type="ChEBI" id="CHEBI:59789"/>
        <dbReference type="ChEBI" id="CHEBI:90615"/>
        <dbReference type="ChEBI" id="CHEBI:90616"/>
        <dbReference type="EC" id="2.1.1.72"/>
    </reaction>
</comment>
<dbReference type="PROSITE" id="PS00092">
    <property type="entry name" value="N6_MTASE"/>
    <property type="match status" value="1"/>
</dbReference>
<dbReference type="InterPro" id="IPR002052">
    <property type="entry name" value="DNA_methylase_N6_adenine_CS"/>
</dbReference>
<dbReference type="PANTHER" id="PTHR33841:SF1">
    <property type="entry name" value="DNA METHYLTRANSFERASE A"/>
    <property type="match status" value="1"/>
</dbReference>
<organism evidence="8 9">
    <name type="scientific">Candidatus Desulfatibia vada</name>
    <dbReference type="NCBI Taxonomy" id="2841696"/>
    <lineage>
        <taxon>Bacteria</taxon>
        <taxon>Pseudomonadati</taxon>
        <taxon>Thermodesulfobacteriota</taxon>
        <taxon>Desulfobacteria</taxon>
        <taxon>Desulfobacterales</taxon>
        <taxon>Desulfobacterales incertae sedis</taxon>
        <taxon>Candidatus Desulfatibia</taxon>
    </lineage>
</organism>
<dbReference type="EC" id="2.1.1.72" evidence="1"/>
<evidence type="ECO:0000313" key="8">
    <source>
        <dbReference type="EMBL" id="MBC8432683.1"/>
    </source>
</evidence>
<dbReference type="Gene3D" id="3.40.50.150">
    <property type="entry name" value="Vaccinia Virus protein VP39"/>
    <property type="match status" value="2"/>
</dbReference>
<evidence type="ECO:0000259" key="7">
    <source>
        <dbReference type="Pfam" id="PF07669"/>
    </source>
</evidence>
<evidence type="ECO:0000256" key="1">
    <source>
        <dbReference type="ARBA" id="ARBA00011900"/>
    </source>
</evidence>
<dbReference type="GO" id="GO:0009007">
    <property type="term" value="F:site-specific DNA-methyltransferase (adenine-specific) activity"/>
    <property type="evidence" value="ECO:0007669"/>
    <property type="project" value="UniProtKB-EC"/>
</dbReference>
<keyword evidence="4" id="KW-0949">S-adenosyl-L-methionine</keyword>
<dbReference type="GO" id="GO:0003676">
    <property type="term" value="F:nucleic acid binding"/>
    <property type="evidence" value="ECO:0007669"/>
    <property type="project" value="InterPro"/>
</dbReference>
<dbReference type="PANTHER" id="PTHR33841">
    <property type="entry name" value="DNA METHYLTRANSFERASE YEEA-RELATED"/>
    <property type="match status" value="1"/>
</dbReference>
<keyword evidence="3" id="KW-0808">Transferase</keyword>
<dbReference type="NCBIfam" id="NF033452">
    <property type="entry name" value="BREX_1_MTaseX"/>
    <property type="match status" value="1"/>
</dbReference>
<dbReference type="EMBL" id="JACNIG010000243">
    <property type="protein sequence ID" value="MBC8432683.1"/>
    <property type="molecule type" value="Genomic_DNA"/>
</dbReference>
<evidence type="ECO:0000256" key="4">
    <source>
        <dbReference type="ARBA" id="ARBA00022691"/>
    </source>
</evidence>
<evidence type="ECO:0000313" key="9">
    <source>
        <dbReference type="Proteomes" id="UP000605201"/>
    </source>
</evidence>
<dbReference type="InterPro" id="IPR011639">
    <property type="entry name" value="MethylTrfase_TaqI-like_dom"/>
</dbReference>
<dbReference type="InterPro" id="IPR029063">
    <property type="entry name" value="SAM-dependent_MTases_sf"/>
</dbReference>
<reference evidence="8 9" key="1">
    <citation type="submission" date="2020-08" db="EMBL/GenBank/DDBJ databases">
        <title>Bridging the membrane lipid divide: bacteria of the FCB group superphylum have the potential to synthesize archaeal ether lipids.</title>
        <authorList>
            <person name="Villanueva L."/>
            <person name="Von Meijenfeldt F.A.B."/>
            <person name="Westbye A.B."/>
            <person name="Yadav S."/>
            <person name="Hopmans E.C."/>
            <person name="Dutilh B.E."/>
            <person name="Sinninghe Damste J.S."/>
        </authorList>
    </citation>
    <scope>NUCLEOTIDE SEQUENCE [LARGE SCALE GENOMIC DNA]</scope>
    <source>
        <strain evidence="8">NIOZ-UU17</strain>
    </source>
</reference>
<dbReference type="Proteomes" id="UP000605201">
    <property type="component" value="Unassembled WGS sequence"/>
</dbReference>
<dbReference type="Pfam" id="PF07669">
    <property type="entry name" value="Eco57I"/>
    <property type="match status" value="1"/>
</dbReference>
<evidence type="ECO:0000256" key="6">
    <source>
        <dbReference type="SAM" id="MobiDB-lite"/>
    </source>
</evidence>
<feature type="region of interest" description="Disordered" evidence="6">
    <location>
        <begin position="984"/>
        <end position="1017"/>
    </location>
</feature>
<gene>
    <name evidence="8" type="primary">pglX</name>
    <name evidence="8" type="ORF">H8D96_12295</name>
</gene>
<protein>
    <recommendedName>
        <fullName evidence="1">site-specific DNA-methyltransferase (adenine-specific)</fullName>
        <ecNumber evidence="1">2.1.1.72</ecNumber>
    </recommendedName>
</protein>
<evidence type="ECO:0000256" key="5">
    <source>
        <dbReference type="ARBA" id="ARBA00047942"/>
    </source>
</evidence>
<dbReference type="GO" id="GO:0006304">
    <property type="term" value="P:DNA modification"/>
    <property type="evidence" value="ECO:0007669"/>
    <property type="project" value="InterPro"/>
</dbReference>
<accession>A0A8J6TQR6</accession>
<keyword evidence="2" id="KW-0489">Methyltransferase</keyword>
<evidence type="ECO:0000256" key="3">
    <source>
        <dbReference type="ARBA" id="ARBA00022679"/>
    </source>
</evidence>
<comment type="caution">
    <text evidence="8">The sequence shown here is derived from an EMBL/GenBank/DDBJ whole genome shotgun (WGS) entry which is preliminary data.</text>
</comment>
<name>A0A8J6TQR6_9BACT</name>
<dbReference type="InterPro" id="IPR050953">
    <property type="entry name" value="N4_N6_ade-DNA_methylase"/>
</dbReference>
<evidence type="ECO:0000256" key="2">
    <source>
        <dbReference type="ARBA" id="ARBA00022603"/>
    </source>
</evidence>
<dbReference type="GO" id="GO:0032259">
    <property type="term" value="P:methylation"/>
    <property type="evidence" value="ECO:0007669"/>
    <property type="project" value="UniProtKB-KW"/>
</dbReference>
<feature type="domain" description="Type II methyltransferase M.TaqI-like" evidence="7">
    <location>
        <begin position="383"/>
        <end position="643"/>
    </location>
</feature>
<sequence>MSFDKDTRKLLAKTVTACRRRLIEDVIDQLRGVFGLHPDSTVLELDELTYLSPDQTAAARRLRDLLDHYTAGAAGKESDRRKAAYERMVLEISFTILNRLAALRLCEERGLVIECVRKGTASDGFRLFERISGGALGGRYNTYKVFLECLFDEFALDLGVLFDRMTPQSSVFPSERCMEGVLAELNKAELTHLWTEDETIGWIYQYFNPPEERKAMRDASQAPRNSRELAVRNQFFTPRYVVEFLTDNTIGRIWYEMRKGFTTLKEECCYLVRRPNEIFLPPGDKAHAEPEDEAELSQEELLKKPVYFEHRPKKDPRDLRVLDPACGSGHFLLYAFDLLERIYEEAWEDPESPKSEITGGTLRDEFETIEELRRAVPKLIIEQNLHGIDIDPRAVQIAALAIWLRAQSTWKKLGLKTAERPQVNKSNIVTAEPMPGEEDMRREFTAGLKPSVLGQLVDVVFDKMKLAGEAGSLLKIEEEIKEAVTVAKKQWLEDPRPEQQLLFPGMADPRPKQQELRFDLKGVTDERFWEQAEDRILEALEDYAELAENGHATRRRLFVGDAARGFAFIDICRKRYDVVLMNPPFGLSPKSVFGYFKEAYPDTYVDLYACSVTRGRALAPFGYVGAITSRAFLTTKKLIRWRTNEVVKYIQVLLDLGLGVMDDAFVEACAYVLSENESATFMAFNRRDTVAKAALPDDLKSPDSYVVDRTNIKSLPSAKILYSVSPRIHAILRTKNVFEPDIGTAREGLRTFDDYRFLRLKWEVPPVCIGANRIWEPLAKGGEFARYYSDLSLLVRWSTDGKELAEENRKVNGQVAQSRQASGYYRRAGGTYSKRSAKGFSIRALPAGCIIGTKGPAVLSESKVLPAYIIGWLNSRLIRSLIHIQANAYEFNTGILKRLPWKYTDESKKLADNVLDAIHALSRKASLVDETNSYFSSIVLASSISNLADRIVKLSAEVDEVVGTCQTSWDEAIDRIYAVDSTSLESISSEEIEESNADEEQEDSEQNSEPPVSATESDLTRVAFESISYCIGICVGRWDVRIALDSSLALELSDPFDPLPLCPPGTLVGSDGLPADTGCIVSEEWLRARPDANTLPPEGAVKNPIVPDNGYPLRVSWDGILVDDPGFSGAQPHRDDIVRRVREVLDLLWKDKAHEIEQEACDILGVAELRDYFRRPTGFFQDHLKRYSKSRRKAPIYWPLSTASGGYTLWIYYHRLSVQTLYGAVNKYVEPKIAETERGIARIEDDLKSASGSNAARLTDRLNEARTFLNELQEFREELLRIAALPWKPNLNDGVIINAAPLHNLFRPRAWANDTKKVWDKLENGDYDWAHLAYTIWPDQVRETCKKDRSIAIAHGLEDLCEIEAPKAKQKGKRRTKK</sequence>
<feature type="compositionally biased region" description="Acidic residues" evidence="6">
    <location>
        <begin position="988"/>
        <end position="1006"/>
    </location>
</feature>
<proteinExistence type="predicted"/>
<dbReference type="SUPFAM" id="SSF53335">
    <property type="entry name" value="S-adenosyl-L-methionine-dependent methyltransferases"/>
    <property type="match status" value="1"/>
</dbReference>